<keyword evidence="1" id="KW-1133">Transmembrane helix</keyword>
<protein>
    <submittedName>
        <fullName evidence="2">Uncharacterized protein</fullName>
    </submittedName>
</protein>
<comment type="caution">
    <text evidence="2">The sequence shown here is derived from an EMBL/GenBank/DDBJ whole genome shotgun (WGS) entry which is preliminary data.</text>
</comment>
<reference evidence="2 3" key="1">
    <citation type="submission" date="2019-04" db="EMBL/GenBank/DDBJ databases">
        <title>Cohnella sp. nov., isolated from soil.</title>
        <authorList>
            <person name="Kim W."/>
        </authorList>
    </citation>
    <scope>NUCLEOTIDE SEQUENCE [LARGE SCALE GENOMIC DNA]</scope>
    <source>
        <strain evidence="2 3">CAU 1483</strain>
    </source>
</reference>
<dbReference type="EMBL" id="SUPK01000008">
    <property type="protein sequence ID" value="TJY40850.1"/>
    <property type="molecule type" value="Genomic_DNA"/>
</dbReference>
<keyword evidence="1" id="KW-0812">Transmembrane</keyword>
<dbReference type="Proteomes" id="UP000309673">
    <property type="component" value="Unassembled WGS sequence"/>
</dbReference>
<evidence type="ECO:0000256" key="1">
    <source>
        <dbReference type="SAM" id="Phobius"/>
    </source>
</evidence>
<accession>A0A4U0F8H9</accession>
<keyword evidence="1" id="KW-0472">Membrane</keyword>
<dbReference type="AlphaFoldDB" id="A0A4U0F8H9"/>
<sequence length="179" mass="20494">MNTRDVIGQYGRKGANLIMKKIVVISSLVLCSVIIVLILILTKRTSINTFENKQFGIYFEYPKEWKLNKSSYSSDSLIISLCPDNKNTTIDILIKMPQDSEWIDLMLDNFKENDEVESEVNFGNYTARKIDRIMGDNHIISYGLNTTDKSVWLLQSTQGDQQNVRVIDDVLKSMEISNS</sequence>
<proteinExistence type="predicted"/>
<dbReference type="RefSeq" id="WP_136779053.1">
    <property type="nucleotide sequence ID" value="NZ_SUPK01000008.1"/>
</dbReference>
<organism evidence="2 3">
    <name type="scientific">Cohnella pontilimi</name>
    <dbReference type="NCBI Taxonomy" id="2564100"/>
    <lineage>
        <taxon>Bacteria</taxon>
        <taxon>Bacillati</taxon>
        <taxon>Bacillota</taxon>
        <taxon>Bacilli</taxon>
        <taxon>Bacillales</taxon>
        <taxon>Paenibacillaceae</taxon>
        <taxon>Cohnella</taxon>
    </lineage>
</organism>
<evidence type="ECO:0000313" key="2">
    <source>
        <dbReference type="EMBL" id="TJY40850.1"/>
    </source>
</evidence>
<name>A0A4U0F8H9_9BACL</name>
<feature type="transmembrane region" description="Helical" evidence="1">
    <location>
        <begin position="22"/>
        <end position="41"/>
    </location>
</feature>
<gene>
    <name evidence="2" type="ORF">E5161_17075</name>
</gene>
<evidence type="ECO:0000313" key="3">
    <source>
        <dbReference type="Proteomes" id="UP000309673"/>
    </source>
</evidence>
<keyword evidence="3" id="KW-1185">Reference proteome</keyword>